<dbReference type="InterPro" id="IPR038729">
    <property type="entry name" value="Rad50/SbcC_AAA"/>
</dbReference>
<organism evidence="7 8">
    <name type="scientific">Nonomuraea rhodomycinica</name>
    <dbReference type="NCBI Taxonomy" id="1712872"/>
    <lineage>
        <taxon>Bacteria</taxon>
        <taxon>Bacillati</taxon>
        <taxon>Actinomycetota</taxon>
        <taxon>Actinomycetes</taxon>
        <taxon>Streptosporangiales</taxon>
        <taxon>Streptosporangiaceae</taxon>
        <taxon>Nonomuraea</taxon>
    </lineage>
</organism>
<comment type="similarity">
    <text evidence="1">Belongs to the SMC family. SbcC subfamily.</text>
</comment>
<comment type="subunit">
    <text evidence="2">Heterodimer of SbcC and SbcD.</text>
</comment>
<feature type="compositionally biased region" description="Low complexity" evidence="5">
    <location>
        <begin position="303"/>
        <end position="324"/>
    </location>
</feature>
<feature type="compositionally biased region" description="Basic and acidic residues" evidence="5">
    <location>
        <begin position="746"/>
        <end position="764"/>
    </location>
</feature>
<evidence type="ECO:0000256" key="1">
    <source>
        <dbReference type="ARBA" id="ARBA00006930"/>
    </source>
</evidence>
<evidence type="ECO:0000256" key="5">
    <source>
        <dbReference type="SAM" id="MobiDB-lite"/>
    </source>
</evidence>
<comment type="caution">
    <text evidence="7">The sequence shown here is derived from an EMBL/GenBank/DDBJ whole genome shotgun (WGS) entry which is preliminary data.</text>
</comment>
<dbReference type="RefSeq" id="WP_175603578.1">
    <property type="nucleotide sequence ID" value="NZ_JABWGO010000008.1"/>
</dbReference>
<evidence type="ECO:0000256" key="4">
    <source>
        <dbReference type="SAM" id="Coils"/>
    </source>
</evidence>
<dbReference type="Proteomes" id="UP000546126">
    <property type="component" value="Unassembled WGS sequence"/>
</dbReference>
<dbReference type="Pfam" id="PF13476">
    <property type="entry name" value="AAA_23"/>
    <property type="match status" value="1"/>
</dbReference>
<dbReference type="PANTHER" id="PTHR32114">
    <property type="entry name" value="ABC TRANSPORTER ABCH.3"/>
    <property type="match status" value="1"/>
</dbReference>
<evidence type="ECO:0000259" key="6">
    <source>
        <dbReference type="Pfam" id="PF13476"/>
    </source>
</evidence>
<sequence>MRPHLLSLTAFGSFPGTETVDFDALAEAGLFLVHGPTGAGKTTILDALCFALYGQVPGQRNSARALRCDHAPPGTGPSVTLEVTIRGRRLRVRRSPAWQRPKLRGTGVTEEKAKVVVEERAGGGWQGLTTRSDEAGDLIGGLLGMNADQFCQVAMLPQGDFARFLRADGDDRRRLLERLFTVKVFTQAESWLAEHRKQTWREQVELRQQVDYAIQRLQEAAGPDLPTPATATQEPTPDPASMNGPDPASMDGPDPASMDGPDPAAVDGPDAAYKDGPDRPSDATNSRINVPSPRAPVLSPARPASEAGATTGATPASSSAATPASSPPSPESDPLGWAGALLDAARAVVSRTGAGHAEAERALRAARTRYEQAAALAARQRRHAEALTMRRTLDERADERAELQAILDDALRADRVLPLITAARQRAEAAAKARALAADALARARPLLHPTSATSAGARTGESTARHDGLSMGHADDARREGVPSGHGDTSERPAQATPTPLGMVEPERLATLERERQAEIARLSELLTEEARLLVVRRDLTRVEGELAQLVTEEESTTARLATLPALVEAAESRLASARLDAARVPAAEAVRACAAELIGVDRDHVRVGDDIARLERQAAEVAAAESELPARLAHAHERLTATRAEAAAIPAASAALDAARASRDTVRRRDALAAEIEAASATRQALVDRAQELRERWLDIRQARIDGMAAELARDLTEGRPCAVCGSDHHPAPASPAPSAPSPDDERAAESAHERALAEREAAERALATLQSRHADAAEATHGLDLDAAESAVREAEQEVARLEALAAQEPGLAAAYERIEAERDRVRERSRELGEALAARRAHQSRLRAEHTRLAARLLQSDLTVLAPFRRAIPEGLSGAHQEETPDTVSEPGAIWDADAYSREDASSQAGAPSQGGASLDGGALSDGGASSGEASSQGGASLRGGAFSRGGAPSLGDATSREGGFSDGGASSGEASSQGGASAREVASAREAAFSLGDATSRGDAASWGDMEGSQQTEFSQGGELPPEVGAAALAEAEEAVRRLRASAGREPALAAEAARLARERLELEERARRVTARLAAGRTRQEELSGDAARLTARLDSARGGDATLTARLSRLNDEAELLREALEATQRAAIAERERAEAAGAAERAAAEAGFGDAAEAAGAARPLAEQERRAEALRRLDDEYAAVTATLADPELVAAAAEPVPDLETLEAERDEAERAHTALASARDRAEARQRRLRELIAELEADLDRWRPAAERHRLAERLAALASGTSGDNRWSMSLSSFVLGERLRQVVDAANERLDHMSAGRYLLQHDLRKTAGARGRSGGGLGLRVSDGWTGVDRDPATLSGGESFITSLALALGLADVVTAEAGGAEIGTLFVDEGFGTLDEDTLDGVLDILDGLRDGGRAVGIISHVAELRSRIPAQLKVTKSRTGSTLTAHVSSLA</sequence>
<feature type="compositionally biased region" description="Basic and acidic residues" evidence="5">
    <location>
        <begin position="272"/>
        <end position="281"/>
    </location>
</feature>
<feature type="coiled-coil region" evidence="4">
    <location>
        <begin position="1214"/>
        <end position="1255"/>
    </location>
</feature>
<dbReference type="InterPro" id="IPR027417">
    <property type="entry name" value="P-loop_NTPase"/>
</dbReference>
<dbReference type="Pfam" id="PF13558">
    <property type="entry name" value="SbcC_Walker_B"/>
    <property type="match status" value="1"/>
</dbReference>
<feature type="compositionally biased region" description="Basic and acidic residues" evidence="5">
    <location>
        <begin position="464"/>
        <end position="482"/>
    </location>
</feature>
<feature type="compositionally biased region" description="Low complexity" evidence="5">
    <location>
        <begin position="976"/>
        <end position="997"/>
    </location>
</feature>
<keyword evidence="4" id="KW-0175">Coiled coil</keyword>
<proteinExistence type="inferred from homology"/>
<feature type="compositionally biased region" description="Low complexity" evidence="5">
    <location>
        <begin position="259"/>
        <end position="271"/>
    </location>
</feature>
<feature type="region of interest" description="Disordered" evidence="5">
    <location>
        <begin position="219"/>
        <end position="337"/>
    </location>
</feature>
<keyword evidence="8" id="KW-1185">Reference proteome</keyword>
<evidence type="ECO:0000313" key="8">
    <source>
        <dbReference type="Proteomes" id="UP000546126"/>
    </source>
</evidence>
<evidence type="ECO:0000313" key="7">
    <source>
        <dbReference type="EMBL" id="NUW44061.1"/>
    </source>
</evidence>
<dbReference type="GO" id="GO:0006302">
    <property type="term" value="P:double-strand break repair"/>
    <property type="evidence" value="ECO:0007669"/>
    <property type="project" value="InterPro"/>
</dbReference>
<feature type="coiled-coil region" evidence="4">
    <location>
        <begin position="1118"/>
        <end position="1158"/>
    </location>
</feature>
<gene>
    <name evidence="7" type="ORF">HT134_28640</name>
</gene>
<feature type="compositionally biased region" description="Polar residues" evidence="5">
    <location>
        <begin position="451"/>
        <end position="463"/>
    </location>
</feature>
<dbReference type="Gene3D" id="3.40.50.300">
    <property type="entry name" value="P-loop containing nucleotide triphosphate hydrolases"/>
    <property type="match status" value="2"/>
</dbReference>
<accession>A0A7Y6ITY2</accession>
<name>A0A7Y6ITY2_9ACTN</name>
<dbReference type="PANTHER" id="PTHR32114:SF2">
    <property type="entry name" value="ABC TRANSPORTER ABCH.3"/>
    <property type="match status" value="1"/>
</dbReference>
<dbReference type="EMBL" id="JABWGO010000008">
    <property type="protein sequence ID" value="NUW44061.1"/>
    <property type="molecule type" value="Genomic_DNA"/>
</dbReference>
<feature type="region of interest" description="Disordered" evidence="5">
    <location>
        <begin position="906"/>
        <end position="1030"/>
    </location>
</feature>
<reference evidence="7 8" key="1">
    <citation type="submission" date="2020-06" db="EMBL/GenBank/DDBJ databases">
        <authorList>
            <person name="Chanama M."/>
        </authorList>
    </citation>
    <scope>NUCLEOTIDE SEQUENCE [LARGE SCALE GENOMIC DNA]</scope>
    <source>
        <strain evidence="7 8">TBRC6557</strain>
    </source>
</reference>
<feature type="domain" description="Rad50/SbcC-type AAA" evidence="6">
    <location>
        <begin position="6"/>
        <end position="182"/>
    </location>
</feature>
<dbReference type="SUPFAM" id="SSF52540">
    <property type="entry name" value="P-loop containing nucleoside triphosphate hydrolases"/>
    <property type="match status" value="1"/>
</dbReference>
<evidence type="ECO:0000256" key="2">
    <source>
        <dbReference type="ARBA" id="ARBA00011322"/>
    </source>
</evidence>
<feature type="region of interest" description="Disordered" evidence="5">
    <location>
        <begin position="448"/>
        <end position="502"/>
    </location>
</feature>
<feature type="region of interest" description="Disordered" evidence="5">
    <location>
        <begin position="726"/>
        <end position="764"/>
    </location>
</feature>
<feature type="compositionally biased region" description="Low complexity" evidence="5">
    <location>
        <begin position="918"/>
        <end position="944"/>
    </location>
</feature>
<protein>
    <recommendedName>
        <fullName evidence="3">Nuclease SbcCD subunit C</fullName>
    </recommendedName>
</protein>
<evidence type="ECO:0000256" key="3">
    <source>
        <dbReference type="ARBA" id="ARBA00013368"/>
    </source>
</evidence>
<dbReference type="GO" id="GO:0016887">
    <property type="term" value="F:ATP hydrolysis activity"/>
    <property type="evidence" value="ECO:0007669"/>
    <property type="project" value="InterPro"/>
</dbReference>